<dbReference type="EMBL" id="JACOOI010000018">
    <property type="protein sequence ID" value="MBC5644473.1"/>
    <property type="molecule type" value="Genomic_DNA"/>
</dbReference>
<evidence type="ECO:0000259" key="7">
    <source>
        <dbReference type="Pfam" id="PF00892"/>
    </source>
</evidence>
<comment type="caution">
    <text evidence="8">The sequence shown here is derived from an EMBL/GenBank/DDBJ whole genome shotgun (WGS) entry which is preliminary data.</text>
</comment>
<comment type="subcellular location">
    <subcellularLocation>
        <location evidence="1">Cell membrane</location>
        <topology evidence="1">Multi-pass membrane protein</topology>
    </subcellularLocation>
</comment>
<dbReference type="InterPro" id="IPR037185">
    <property type="entry name" value="EmrE-like"/>
</dbReference>
<feature type="transmembrane region" description="Helical" evidence="6">
    <location>
        <begin position="183"/>
        <end position="201"/>
    </location>
</feature>
<keyword evidence="9" id="KW-1185">Reference proteome</keyword>
<evidence type="ECO:0000256" key="5">
    <source>
        <dbReference type="ARBA" id="ARBA00023136"/>
    </source>
</evidence>
<reference evidence="8 9" key="1">
    <citation type="submission" date="2020-08" db="EMBL/GenBank/DDBJ databases">
        <title>Genome public.</title>
        <authorList>
            <person name="Liu C."/>
            <person name="Sun Q."/>
        </authorList>
    </citation>
    <scope>NUCLEOTIDE SEQUENCE [LARGE SCALE GENOMIC DNA]</scope>
    <source>
        <strain evidence="8 9">BX2</strain>
    </source>
</reference>
<evidence type="ECO:0000256" key="4">
    <source>
        <dbReference type="ARBA" id="ARBA00022989"/>
    </source>
</evidence>
<evidence type="ECO:0000256" key="2">
    <source>
        <dbReference type="ARBA" id="ARBA00022475"/>
    </source>
</evidence>
<feature type="transmembrane region" description="Helical" evidence="6">
    <location>
        <begin position="9"/>
        <end position="29"/>
    </location>
</feature>
<dbReference type="Proteomes" id="UP000644010">
    <property type="component" value="Unassembled WGS sequence"/>
</dbReference>
<feature type="domain" description="EamA" evidence="7">
    <location>
        <begin position="7"/>
        <end position="139"/>
    </location>
</feature>
<name>A0ABR7E5N1_9BACT</name>
<feature type="transmembrane region" description="Helical" evidence="6">
    <location>
        <begin position="147"/>
        <end position="171"/>
    </location>
</feature>
<dbReference type="InterPro" id="IPR050638">
    <property type="entry name" value="AA-Vitamin_Transporters"/>
</dbReference>
<feature type="transmembrane region" description="Helical" evidence="6">
    <location>
        <begin position="123"/>
        <end position="141"/>
    </location>
</feature>
<keyword evidence="4 6" id="KW-1133">Transmembrane helix</keyword>
<sequence>MGKMKAKGTVFGIVSAVSYGINPLCALLLYEVGVNVDSVLFYRYVLAAVILGLMMMAKGISFGVNKTELASLAVLGVLFAISSLSLFSSFHYMDAGIASTILFVYPVMVAVVMAVFFKEKVSLLVVFSILLAFTGIALLCQGDGGHALSMIGILLVMLSSLTYAVYIVTVNRSVLKTMSPIKLTFYVLLFCALTIIVHSDFGSGLQMLTTPYMWGIAIALAIIPTVISLVTMALSVHYIGSTPTAILGALEPVTAVTIGVTVFGEHLTPRLIVGMFLVIVAVTLIVVGKSVQQLVLRRVFHRY</sequence>
<evidence type="ECO:0000256" key="1">
    <source>
        <dbReference type="ARBA" id="ARBA00004651"/>
    </source>
</evidence>
<feature type="transmembrane region" description="Helical" evidence="6">
    <location>
        <begin position="69"/>
        <end position="90"/>
    </location>
</feature>
<keyword evidence="3 6" id="KW-0812">Transmembrane</keyword>
<feature type="transmembrane region" description="Helical" evidence="6">
    <location>
        <begin position="213"/>
        <end position="234"/>
    </location>
</feature>
<evidence type="ECO:0000256" key="6">
    <source>
        <dbReference type="SAM" id="Phobius"/>
    </source>
</evidence>
<evidence type="ECO:0000313" key="9">
    <source>
        <dbReference type="Proteomes" id="UP000644010"/>
    </source>
</evidence>
<keyword evidence="5 6" id="KW-0472">Membrane</keyword>
<protein>
    <submittedName>
        <fullName evidence="8">DMT family transporter</fullName>
    </submittedName>
</protein>
<evidence type="ECO:0000256" key="3">
    <source>
        <dbReference type="ARBA" id="ARBA00022692"/>
    </source>
</evidence>
<dbReference type="PANTHER" id="PTHR32322">
    <property type="entry name" value="INNER MEMBRANE TRANSPORTER"/>
    <property type="match status" value="1"/>
</dbReference>
<dbReference type="Pfam" id="PF00892">
    <property type="entry name" value="EamA"/>
    <property type="match status" value="2"/>
</dbReference>
<gene>
    <name evidence="8" type="ORF">H8S77_16470</name>
</gene>
<dbReference type="SUPFAM" id="SSF103481">
    <property type="entry name" value="Multidrug resistance efflux transporter EmrE"/>
    <property type="match status" value="2"/>
</dbReference>
<feature type="transmembrane region" description="Helical" evidence="6">
    <location>
        <begin position="246"/>
        <end position="264"/>
    </location>
</feature>
<dbReference type="InterPro" id="IPR000620">
    <property type="entry name" value="EamA_dom"/>
</dbReference>
<keyword evidence="2" id="KW-1003">Cell membrane</keyword>
<dbReference type="PANTHER" id="PTHR32322:SF18">
    <property type="entry name" value="S-ADENOSYLMETHIONINE_S-ADENOSYLHOMOCYSTEINE TRANSPORTER"/>
    <property type="match status" value="1"/>
</dbReference>
<feature type="transmembrane region" description="Helical" evidence="6">
    <location>
        <begin position="96"/>
        <end position="116"/>
    </location>
</feature>
<feature type="transmembrane region" description="Helical" evidence="6">
    <location>
        <begin position="41"/>
        <end position="57"/>
    </location>
</feature>
<organism evidence="8 9">
    <name type="scientific">Parabacteroides segnis</name>
    <dbReference type="NCBI Taxonomy" id="2763058"/>
    <lineage>
        <taxon>Bacteria</taxon>
        <taxon>Pseudomonadati</taxon>
        <taxon>Bacteroidota</taxon>
        <taxon>Bacteroidia</taxon>
        <taxon>Bacteroidales</taxon>
        <taxon>Tannerellaceae</taxon>
        <taxon>Parabacteroides</taxon>
    </lineage>
</organism>
<feature type="transmembrane region" description="Helical" evidence="6">
    <location>
        <begin position="270"/>
        <end position="288"/>
    </location>
</feature>
<accession>A0ABR7E5N1</accession>
<feature type="domain" description="EamA" evidence="7">
    <location>
        <begin position="150"/>
        <end position="286"/>
    </location>
</feature>
<proteinExistence type="predicted"/>
<evidence type="ECO:0000313" key="8">
    <source>
        <dbReference type="EMBL" id="MBC5644473.1"/>
    </source>
</evidence>